<feature type="transmembrane region" description="Helical" evidence="6">
    <location>
        <begin position="85"/>
        <end position="107"/>
    </location>
</feature>
<dbReference type="EMBL" id="AEVF01000013">
    <property type="protein sequence ID" value="EFX40034.1"/>
    <property type="molecule type" value="Genomic_DNA"/>
</dbReference>
<evidence type="ECO:0000256" key="5">
    <source>
        <dbReference type="ARBA" id="ARBA00023136"/>
    </source>
</evidence>
<feature type="domain" description="GtrA/DPMS transmembrane" evidence="7">
    <location>
        <begin position="19"/>
        <end position="139"/>
    </location>
</feature>
<evidence type="ECO:0000256" key="4">
    <source>
        <dbReference type="ARBA" id="ARBA00022989"/>
    </source>
</evidence>
<protein>
    <submittedName>
        <fullName evidence="8">GtrA-like protein</fullName>
    </submittedName>
</protein>
<dbReference type="eggNOG" id="COG2246">
    <property type="taxonomic scope" value="Bacteria"/>
</dbReference>
<evidence type="ECO:0000313" key="9">
    <source>
        <dbReference type="Proteomes" id="UP000010304"/>
    </source>
</evidence>
<dbReference type="GO" id="GO:0000271">
    <property type="term" value="P:polysaccharide biosynthetic process"/>
    <property type="evidence" value="ECO:0007669"/>
    <property type="project" value="InterPro"/>
</dbReference>
<feature type="transmembrane region" description="Helical" evidence="6">
    <location>
        <begin position="20"/>
        <end position="42"/>
    </location>
</feature>
<gene>
    <name evidence="8" type="ORF">HMPREF9180_1491</name>
</gene>
<dbReference type="InterPro" id="IPR051401">
    <property type="entry name" value="GtrA_CellWall_Glycosyl"/>
</dbReference>
<keyword evidence="3 6" id="KW-0812">Transmembrane</keyword>
<keyword evidence="5 6" id="KW-0472">Membrane</keyword>
<comment type="subcellular location">
    <subcellularLocation>
        <location evidence="1">Membrane</location>
        <topology evidence="1">Multi-pass membrane protein</topology>
    </subcellularLocation>
</comment>
<proteinExistence type="inferred from homology"/>
<comment type="caution">
    <text evidence="8">The sequence shown here is derived from an EMBL/GenBank/DDBJ whole genome shotgun (WGS) entry which is preliminary data.</text>
</comment>
<evidence type="ECO:0000256" key="2">
    <source>
        <dbReference type="ARBA" id="ARBA00009399"/>
    </source>
</evidence>
<feature type="transmembrane region" description="Helical" evidence="6">
    <location>
        <begin position="48"/>
        <end position="64"/>
    </location>
</feature>
<dbReference type="PANTHER" id="PTHR38459:SF1">
    <property type="entry name" value="PROPHAGE BACTOPRENOL-LINKED GLUCOSE TRANSLOCASE HOMOLOG"/>
    <property type="match status" value="1"/>
</dbReference>
<dbReference type="HOGENOM" id="CLU_083873_4_0_9"/>
<reference evidence="8 9" key="1">
    <citation type="submission" date="2010-12" db="EMBL/GenBank/DDBJ databases">
        <authorList>
            <person name="Muzny D."/>
            <person name="Qin X."/>
            <person name="Deng J."/>
            <person name="Jiang H."/>
            <person name="Liu Y."/>
            <person name="Qu J."/>
            <person name="Song X.-Z."/>
            <person name="Zhang L."/>
            <person name="Thornton R."/>
            <person name="Coyle M."/>
            <person name="Francisco L."/>
            <person name="Jackson L."/>
            <person name="Javaid M."/>
            <person name="Korchina V."/>
            <person name="Kovar C."/>
            <person name="Mata R."/>
            <person name="Mathew T."/>
            <person name="Ngo R."/>
            <person name="Nguyen L."/>
            <person name="Nguyen N."/>
            <person name="Okwuonu G."/>
            <person name="Ongeri F."/>
            <person name="Pham C."/>
            <person name="Simmons D."/>
            <person name="Wilczek-Boney K."/>
            <person name="Hale W."/>
            <person name="Jakkamsetti A."/>
            <person name="Pham P."/>
            <person name="Ruth R."/>
            <person name="San Lucas F."/>
            <person name="Warren J."/>
            <person name="Zhang J."/>
            <person name="Zhao Z."/>
            <person name="Zhou C."/>
            <person name="Zhu D."/>
            <person name="Lee S."/>
            <person name="Bess C."/>
            <person name="Blankenburg K."/>
            <person name="Forbes L."/>
            <person name="Fu Q."/>
            <person name="Gubbala S."/>
            <person name="Hirani K."/>
            <person name="Jayaseelan J.C."/>
            <person name="Lara F."/>
            <person name="Munidasa M."/>
            <person name="Palculict T."/>
            <person name="Patil S."/>
            <person name="Pu L.-L."/>
            <person name="Saada N."/>
            <person name="Tang L."/>
            <person name="Weissenberger G."/>
            <person name="Zhu Y."/>
            <person name="Hemphill L."/>
            <person name="Shang Y."/>
            <person name="Youmans B."/>
            <person name="Ayvaz T."/>
            <person name="Ross M."/>
            <person name="Santibanez J."/>
            <person name="Aqrawi P."/>
            <person name="Gross S."/>
            <person name="Joshi V."/>
            <person name="Fowler G."/>
            <person name="Nazareth L."/>
            <person name="Reid J."/>
            <person name="Worley K."/>
            <person name="Petrosino J."/>
            <person name="Highlander S."/>
            <person name="Gibbs R."/>
        </authorList>
    </citation>
    <scope>NUCLEOTIDE SEQUENCE [LARGE SCALE GENOMIC DNA]</scope>
    <source>
        <strain evidence="8 9">ATCC 700780</strain>
    </source>
</reference>
<comment type="similarity">
    <text evidence="2">Belongs to the GtrA family.</text>
</comment>
<evidence type="ECO:0000256" key="6">
    <source>
        <dbReference type="SAM" id="Phobius"/>
    </source>
</evidence>
<accession>E8KDD6</accession>
<evidence type="ECO:0000256" key="3">
    <source>
        <dbReference type="ARBA" id="ARBA00022692"/>
    </source>
</evidence>
<sequence>MGAGLKNLFAKLFDKTFLKFIVVGIINTVFGTAIMFFCFNILQLDYWFSSAMNYICGGILSYFLNKKYTFAVKETSRKSVVRFTINLTACYLIAYGVAKPIAMFIFQGAGEKWQGNIALFIGMGLYVFLNYIGQRFWAFKTDKKIL</sequence>
<dbReference type="AlphaFoldDB" id="E8KDD6"/>
<evidence type="ECO:0000259" key="7">
    <source>
        <dbReference type="Pfam" id="PF04138"/>
    </source>
</evidence>
<evidence type="ECO:0000256" key="1">
    <source>
        <dbReference type="ARBA" id="ARBA00004141"/>
    </source>
</evidence>
<feature type="transmembrane region" description="Helical" evidence="6">
    <location>
        <begin position="113"/>
        <end position="133"/>
    </location>
</feature>
<keyword evidence="4 6" id="KW-1133">Transmembrane helix</keyword>
<evidence type="ECO:0000313" key="8">
    <source>
        <dbReference type="EMBL" id="EFX40034.1"/>
    </source>
</evidence>
<dbReference type="InterPro" id="IPR007267">
    <property type="entry name" value="GtrA_DPMS_TM"/>
</dbReference>
<dbReference type="Proteomes" id="UP000010304">
    <property type="component" value="Unassembled WGS sequence"/>
</dbReference>
<name>E8KDD6_9STRE</name>
<dbReference type="PANTHER" id="PTHR38459">
    <property type="entry name" value="PROPHAGE BACTOPRENOL-LINKED GLUCOSE TRANSLOCASE HOMOLOG"/>
    <property type="match status" value="1"/>
</dbReference>
<dbReference type="STRING" id="888746.HMPREF9180_1491"/>
<organism evidence="8 9">
    <name type="scientific">Streptococcus peroris ATCC 700780</name>
    <dbReference type="NCBI Taxonomy" id="888746"/>
    <lineage>
        <taxon>Bacteria</taxon>
        <taxon>Bacillati</taxon>
        <taxon>Bacillota</taxon>
        <taxon>Bacilli</taxon>
        <taxon>Lactobacillales</taxon>
        <taxon>Streptococcaceae</taxon>
        <taxon>Streptococcus</taxon>
    </lineage>
</organism>
<dbReference type="GO" id="GO:0005886">
    <property type="term" value="C:plasma membrane"/>
    <property type="evidence" value="ECO:0007669"/>
    <property type="project" value="TreeGrafter"/>
</dbReference>
<keyword evidence="9" id="KW-1185">Reference proteome</keyword>
<dbReference type="Pfam" id="PF04138">
    <property type="entry name" value="GtrA_DPMS_TM"/>
    <property type="match status" value="1"/>
</dbReference>